<proteinExistence type="predicted"/>
<sequence length="273" mass="30190">MNAKIAVIPVFMLIAGMGIANAAPKQDLVDFFVEQGCAIGPLTRAVARSAGFSNADIDALVAEADDTAETIRTGDWIVLPTSLCRISPPDVRSEIRLDDPEVQAVTTSIDAYAEYDEIGCFLSGQEITERVQETRGWGQEKAFREYLRFLAENLRSHDITFYSDDMLKTPPGFQVLTGDCADVPNIEDIRRSQVLRDQEFDTLVRADSREVVCLRDDAPSYRFMELAEKLTGGENSNVFMSFEVKLMALGGGWFVGTSATQKGAPRPPLCRFE</sequence>
<accession>A0A1G5MMM2</accession>
<keyword evidence="3" id="KW-1185">Reference proteome</keyword>
<dbReference type="AlphaFoldDB" id="A0A1G5MMM2"/>
<protein>
    <submittedName>
        <fullName evidence="2">Uncharacterized protein</fullName>
    </submittedName>
</protein>
<dbReference type="OrthoDB" id="7739195at2"/>
<organism evidence="2 3">
    <name type="scientific">Afifella marina DSM 2698</name>
    <dbReference type="NCBI Taxonomy" id="1120955"/>
    <lineage>
        <taxon>Bacteria</taxon>
        <taxon>Pseudomonadati</taxon>
        <taxon>Pseudomonadota</taxon>
        <taxon>Alphaproteobacteria</taxon>
        <taxon>Hyphomicrobiales</taxon>
        <taxon>Afifellaceae</taxon>
        <taxon>Afifella</taxon>
    </lineage>
</organism>
<feature type="chain" id="PRO_5011712061" evidence="1">
    <location>
        <begin position="23"/>
        <end position="273"/>
    </location>
</feature>
<reference evidence="3" key="1">
    <citation type="submission" date="2016-10" db="EMBL/GenBank/DDBJ databases">
        <authorList>
            <person name="Varghese N."/>
            <person name="Submissions S."/>
        </authorList>
    </citation>
    <scope>NUCLEOTIDE SEQUENCE [LARGE SCALE GENOMIC DNA]</scope>
    <source>
        <strain evidence="3">DSM 2698</strain>
    </source>
</reference>
<name>A0A1G5MMM2_AFIMA</name>
<dbReference type="Proteomes" id="UP000199347">
    <property type="component" value="Unassembled WGS sequence"/>
</dbReference>
<evidence type="ECO:0000313" key="2">
    <source>
        <dbReference type="EMBL" id="SCZ26426.1"/>
    </source>
</evidence>
<keyword evidence="1" id="KW-0732">Signal</keyword>
<evidence type="ECO:0000256" key="1">
    <source>
        <dbReference type="SAM" id="SignalP"/>
    </source>
</evidence>
<dbReference type="EMBL" id="FMVW01000001">
    <property type="protein sequence ID" value="SCZ26426.1"/>
    <property type="molecule type" value="Genomic_DNA"/>
</dbReference>
<evidence type="ECO:0000313" key="3">
    <source>
        <dbReference type="Proteomes" id="UP000199347"/>
    </source>
</evidence>
<dbReference type="RefSeq" id="WP_092809923.1">
    <property type="nucleotide sequence ID" value="NZ_FMVW01000001.1"/>
</dbReference>
<feature type="signal peptide" evidence="1">
    <location>
        <begin position="1"/>
        <end position="22"/>
    </location>
</feature>
<gene>
    <name evidence="2" type="ORF">SAMN03080610_00945</name>
</gene>